<evidence type="ECO:0000313" key="3">
    <source>
        <dbReference type="Proteomes" id="UP000094296"/>
    </source>
</evidence>
<evidence type="ECO:0000313" key="2">
    <source>
        <dbReference type="EMBL" id="OEF98726.1"/>
    </source>
</evidence>
<protein>
    <submittedName>
        <fullName evidence="2">Uncharacterized protein</fullName>
    </submittedName>
</protein>
<keyword evidence="3" id="KW-1185">Reference proteome</keyword>
<keyword evidence="1" id="KW-0812">Transmembrane</keyword>
<organism evidence="2 3">
    <name type="scientific">Desulfuribacillus alkaliarsenatis</name>
    <dbReference type="NCBI Taxonomy" id="766136"/>
    <lineage>
        <taxon>Bacteria</taxon>
        <taxon>Bacillati</taxon>
        <taxon>Bacillota</taxon>
        <taxon>Desulfuribacillia</taxon>
        <taxon>Desulfuribacillales</taxon>
        <taxon>Desulfuribacillaceae</taxon>
        <taxon>Desulfuribacillus</taxon>
    </lineage>
</organism>
<keyword evidence="1" id="KW-0472">Membrane</keyword>
<name>A0A1E5G6C9_9FIRM</name>
<keyword evidence="1" id="KW-1133">Transmembrane helix</keyword>
<dbReference type="AlphaFoldDB" id="A0A1E5G6C9"/>
<feature type="transmembrane region" description="Helical" evidence="1">
    <location>
        <begin position="29"/>
        <end position="49"/>
    </location>
</feature>
<sequence>MFKGVPISLRRMWYSIMRKRSFQCFLEELAYIAKFLVLIGTFCLFAYAIFYPSTWIILILFIFFLAALALVEL</sequence>
<comment type="caution">
    <text evidence="2">The sequence shown here is derived from an EMBL/GenBank/DDBJ whole genome shotgun (WGS) entry which is preliminary data.</text>
</comment>
<dbReference type="RefSeq" id="WP_069642218.1">
    <property type="nucleotide sequence ID" value="NZ_MIJE01000001.1"/>
</dbReference>
<accession>A0A1E5G6C9</accession>
<gene>
    <name evidence="2" type="ORF">BHF68_03445</name>
</gene>
<feature type="transmembrane region" description="Helical" evidence="1">
    <location>
        <begin position="55"/>
        <end position="71"/>
    </location>
</feature>
<dbReference type="OrthoDB" id="9940777at2"/>
<dbReference type="STRING" id="766136.BHF68_03445"/>
<dbReference type="Proteomes" id="UP000094296">
    <property type="component" value="Unassembled WGS sequence"/>
</dbReference>
<evidence type="ECO:0000256" key="1">
    <source>
        <dbReference type="SAM" id="Phobius"/>
    </source>
</evidence>
<reference evidence="2 3" key="1">
    <citation type="submission" date="2016-09" db="EMBL/GenBank/DDBJ databases">
        <title>Draft genome sequence for the type strain of Desulfuribacillus alkaliarsenatis AHT28, an obligately anaerobic, sulfidogenic bacterium isolated from Russian soda lake sediments.</title>
        <authorList>
            <person name="Abin C.A."/>
            <person name="Hollibaugh J.T."/>
        </authorList>
    </citation>
    <scope>NUCLEOTIDE SEQUENCE [LARGE SCALE GENOMIC DNA]</scope>
    <source>
        <strain evidence="2 3">AHT28</strain>
    </source>
</reference>
<dbReference type="EMBL" id="MIJE01000001">
    <property type="protein sequence ID" value="OEF98726.1"/>
    <property type="molecule type" value="Genomic_DNA"/>
</dbReference>
<proteinExistence type="predicted"/>